<accession>A0A091VYD0</accession>
<feature type="non-terminal residue" evidence="1">
    <location>
        <position position="1"/>
    </location>
</feature>
<feature type="non-terminal residue" evidence="1">
    <location>
        <position position="191"/>
    </location>
</feature>
<protein>
    <recommendedName>
        <fullName evidence="3">PO24 protein</fullName>
    </recommendedName>
</protein>
<name>A0A091VYD0_OPIHO</name>
<evidence type="ECO:0000313" key="2">
    <source>
        <dbReference type="Proteomes" id="UP000053605"/>
    </source>
</evidence>
<gene>
    <name evidence="1" type="ORF">N306_14973</name>
</gene>
<keyword evidence="2" id="KW-1185">Reference proteome</keyword>
<dbReference type="PhylomeDB" id="A0A091VYD0"/>
<reference evidence="1 2" key="1">
    <citation type="submission" date="2014-04" db="EMBL/GenBank/DDBJ databases">
        <title>Genome evolution of avian class.</title>
        <authorList>
            <person name="Zhang G."/>
            <person name="Li C."/>
        </authorList>
    </citation>
    <scope>NUCLEOTIDE SEQUENCE [LARGE SCALE GENOMIC DNA]</scope>
    <source>
        <strain evidence="1">BGI_N306</strain>
    </source>
</reference>
<evidence type="ECO:0000313" key="1">
    <source>
        <dbReference type="EMBL" id="KFR07483.1"/>
    </source>
</evidence>
<evidence type="ECO:0008006" key="3">
    <source>
        <dbReference type="Google" id="ProtNLM"/>
    </source>
</evidence>
<sequence length="191" mass="22098">RMNVYPTREFLARGRKDNQLKSCRHCGADNESCSRIIGYCPAVQDARIKRHNYLCELLANEEKKKEWVIFQEPLLRDDNNELYKPDLVFFKGDQALVVDITVRYESKPTSLADAATEKVKKYQHLRNQVQELTNTTNIKFMGFPLGAHGKWYQGDYELLTDLGLSSSQREKVACCLSNRALFTSMDIIHIF</sequence>
<dbReference type="Proteomes" id="UP000053605">
    <property type="component" value="Unassembled WGS sequence"/>
</dbReference>
<dbReference type="EMBL" id="KK734379">
    <property type="protein sequence ID" value="KFR07483.1"/>
    <property type="molecule type" value="Genomic_DNA"/>
</dbReference>
<organism evidence="1 2">
    <name type="scientific">Opisthocomus hoazin</name>
    <name type="common">Hoatzin</name>
    <name type="synonym">Phasianus hoazin</name>
    <dbReference type="NCBI Taxonomy" id="30419"/>
    <lineage>
        <taxon>Eukaryota</taxon>
        <taxon>Metazoa</taxon>
        <taxon>Chordata</taxon>
        <taxon>Craniata</taxon>
        <taxon>Vertebrata</taxon>
        <taxon>Euteleostomi</taxon>
        <taxon>Archelosauria</taxon>
        <taxon>Archosauria</taxon>
        <taxon>Dinosauria</taxon>
        <taxon>Saurischia</taxon>
        <taxon>Theropoda</taxon>
        <taxon>Coelurosauria</taxon>
        <taxon>Aves</taxon>
        <taxon>Neognathae</taxon>
        <taxon>Neoaves</taxon>
        <taxon>Opisthocomiformes</taxon>
        <taxon>Opisthocomidae</taxon>
        <taxon>Opisthocomus</taxon>
    </lineage>
</organism>
<dbReference type="STRING" id="30419.A0A091VYD0"/>
<dbReference type="AlphaFoldDB" id="A0A091VYD0"/>
<proteinExistence type="predicted"/>